<dbReference type="Proteomes" id="UP000199111">
    <property type="component" value="Unassembled WGS sequence"/>
</dbReference>
<gene>
    <name evidence="1" type="ORF">SAMN05216275_11788</name>
</gene>
<evidence type="ECO:0000313" key="2">
    <source>
        <dbReference type="Proteomes" id="UP000199111"/>
    </source>
</evidence>
<sequence>MAPVFSPIRAASWVAVFVLWVVAVVLLSRVVSARSVAAAEEASDRPAALHPA</sequence>
<reference evidence="2" key="1">
    <citation type="submission" date="2016-10" db="EMBL/GenBank/DDBJ databases">
        <authorList>
            <person name="Varghese N."/>
            <person name="Submissions S."/>
        </authorList>
    </citation>
    <scope>NUCLEOTIDE SEQUENCE [LARGE SCALE GENOMIC DNA]</scope>
    <source>
        <strain evidence="2">CGMCC 4.2126</strain>
    </source>
</reference>
<proteinExistence type="predicted"/>
<name>A0A1I3WT03_9ACTN</name>
<dbReference type="EMBL" id="FOQY01000017">
    <property type="protein sequence ID" value="SFK09977.1"/>
    <property type="molecule type" value="Genomic_DNA"/>
</dbReference>
<organism evidence="1 2">
    <name type="scientific">Streptosporangium canum</name>
    <dbReference type="NCBI Taxonomy" id="324952"/>
    <lineage>
        <taxon>Bacteria</taxon>
        <taxon>Bacillati</taxon>
        <taxon>Actinomycetota</taxon>
        <taxon>Actinomycetes</taxon>
        <taxon>Streptosporangiales</taxon>
        <taxon>Streptosporangiaceae</taxon>
        <taxon>Streptosporangium</taxon>
    </lineage>
</organism>
<protein>
    <submittedName>
        <fullName evidence="1">Uncharacterized protein</fullName>
    </submittedName>
</protein>
<dbReference type="RefSeq" id="WP_177245244.1">
    <property type="nucleotide sequence ID" value="NZ_FOQY01000017.1"/>
</dbReference>
<evidence type="ECO:0000313" key="1">
    <source>
        <dbReference type="EMBL" id="SFK09977.1"/>
    </source>
</evidence>
<dbReference type="GeneID" id="96304137"/>
<keyword evidence="2" id="KW-1185">Reference proteome</keyword>
<dbReference type="AlphaFoldDB" id="A0A1I3WT03"/>
<accession>A0A1I3WT03</accession>